<dbReference type="AlphaFoldDB" id="A0A9X3UIC7"/>
<comment type="caution">
    <text evidence="2">The sequence shown here is derived from an EMBL/GenBank/DDBJ whole genome shotgun (WGS) entry which is preliminary data.</text>
</comment>
<feature type="domain" description="CoA-binding" evidence="1">
    <location>
        <begin position="3"/>
        <end position="97"/>
    </location>
</feature>
<dbReference type="Gene3D" id="3.30.360.10">
    <property type="entry name" value="Dihydrodipicolinate Reductase, domain 2"/>
    <property type="match status" value="1"/>
</dbReference>
<keyword evidence="3" id="KW-1185">Reference proteome</keyword>
<dbReference type="SUPFAM" id="SSF55347">
    <property type="entry name" value="Glyceraldehyde-3-phosphate dehydrogenase-like, C-terminal domain"/>
    <property type="match status" value="1"/>
</dbReference>
<reference evidence="2" key="1">
    <citation type="submission" date="2022-11" db="EMBL/GenBank/DDBJ databases">
        <title>Draft genome sequence of Hoeflea poritis E7-10 and Hoeflea prorocentri PM5-8, separated from scleractinian coral Porites lutea and marine dinoflagellate.</title>
        <authorList>
            <person name="Zhang G."/>
            <person name="Wei Q."/>
            <person name="Cai L."/>
        </authorList>
    </citation>
    <scope>NUCLEOTIDE SEQUENCE</scope>
    <source>
        <strain evidence="2">PM5-8</strain>
    </source>
</reference>
<dbReference type="SUPFAM" id="SSF51735">
    <property type="entry name" value="NAD(P)-binding Rossmann-fold domains"/>
    <property type="match status" value="1"/>
</dbReference>
<sequence>MSFKSPIKVVCQGAGYFSRFHYDAWQRIADALPVASVNRDIEKAKATGLAAYDNLEQALDDHAPDLLDIITPPETHLDTIRRATAKGVRVIICQKPFCRDLEEAKEAVAIAKQAETILVVHENFRFQPWYRLMREEIENGRIGTLLQLTFRLRTGDGQGENAYLDRQPYFQTMPRLLIHETGVHFIDVFRYMLGEPDTIYADLRRHNPVIAGEDAGHFIMGFADGSRAVFDGNRLLDHNAENHRVTLGEAAAEGTDGTLFLDGAGAVRFRRFGAQEEEILLEPQQYQGFGGDCVHALQKHVIQGLISGTPIENLAEDYLRNIKLVEAVYRSNETGKRINL</sequence>
<accession>A0A9X3UIC7</accession>
<evidence type="ECO:0000313" key="2">
    <source>
        <dbReference type="EMBL" id="MDA5398946.1"/>
    </source>
</evidence>
<dbReference type="SMART" id="SM00881">
    <property type="entry name" value="CoA_binding"/>
    <property type="match status" value="1"/>
</dbReference>
<name>A0A9X3UIC7_9HYPH</name>
<dbReference type="InterPro" id="IPR036291">
    <property type="entry name" value="NAD(P)-bd_dom_sf"/>
</dbReference>
<dbReference type="Pfam" id="PF22725">
    <property type="entry name" value="GFO_IDH_MocA_C3"/>
    <property type="match status" value="1"/>
</dbReference>
<proteinExistence type="predicted"/>
<dbReference type="InterPro" id="IPR055170">
    <property type="entry name" value="GFO_IDH_MocA-like_dom"/>
</dbReference>
<dbReference type="PANTHER" id="PTHR43708">
    <property type="entry name" value="CONSERVED EXPRESSED OXIDOREDUCTASE (EUROFUNG)"/>
    <property type="match status" value="1"/>
</dbReference>
<evidence type="ECO:0000259" key="1">
    <source>
        <dbReference type="SMART" id="SM00881"/>
    </source>
</evidence>
<dbReference type="GO" id="GO:0000166">
    <property type="term" value="F:nucleotide binding"/>
    <property type="evidence" value="ECO:0007669"/>
    <property type="project" value="InterPro"/>
</dbReference>
<protein>
    <submittedName>
        <fullName evidence="2">Gfo/Idh/MocA family oxidoreductase</fullName>
    </submittedName>
</protein>
<gene>
    <name evidence="2" type="ORF">OQ273_10220</name>
</gene>
<dbReference type="RefSeq" id="WP_267990392.1">
    <property type="nucleotide sequence ID" value="NZ_JAPJZI010000001.1"/>
</dbReference>
<dbReference type="Gene3D" id="3.40.50.720">
    <property type="entry name" value="NAD(P)-binding Rossmann-like Domain"/>
    <property type="match status" value="1"/>
</dbReference>
<dbReference type="Proteomes" id="UP001151234">
    <property type="component" value="Unassembled WGS sequence"/>
</dbReference>
<dbReference type="InterPro" id="IPR051317">
    <property type="entry name" value="Gfo/Idh/MocA_oxidoreduct"/>
</dbReference>
<dbReference type="Pfam" id="PF01408">
    <property type="entry name" value="GFO_IDH_MocA"/>
    <property type="match status" value="1"/>
</dbReference>
<evidence type="ECO:0000313" key="3">
    <source>
        <dbReference type="Proteomes" id="UP001151234"/>
    </source>
</evidence>
<dbReference type="EMBL" id="JAPJZI010000001">
    <property type="protein sequence ID" value="MDA5398946.1"/>
    <property type="molecule type" value="Genomic_DNA"/>
</dbReference>
<organism evidence="2 3">
    <name type="scientific">Hoeflea prorocentri</name>
    <dbReference type="NCBI Taxonomy" id="1922333"/>
    <lineage>
        <taxon>Bacteria</taxon>
        <taxon>Pseudomonadati</taxon>
        <taxon>Pseudomonadota</taxon>
        <taxon>Alphaproteobacteria</taxon>
        <taxon>Hyphomicrobiales</taxon>
        <taxon>Rhizobiaceae</taxon>
        <taxon>Hoeflea</taxon>
    </lineage>
</organism>
<dbReference type="InterPro" id="IPR000683">
    <property type="entry name" value="Gfo/Idh/MocA-like_OxRdtase_N"/>
</dbReference>
<dbReference type="InterPro" id="IPR003781">
    <property type="entry name" value="CoA-bd"/>
</dbReference>
<dbReference type="PANTHER" id="PTHR43708:SF8">
    <property type="entry name" value="OXIDOREDUCTASE"/>
    <property type="match status" value="1"/>
</dbReference>